<dbReference type="OrthoDB" id="5480566at2"/>
<dbReference type="PANTHER" id="PTHR32060">
    <property type="entry name" value="TAIL-SPECIFIC PROTEASE"/>
    <property type="match status" value="1"/>
</dbReference>
<dbReference type="GO" id="GO:0007165">
    <property type="term" value="P:signal transduction"/>
    <property type="evidence" value="ECO:0007669"/>
    <property type="project" value="TreeGrafter"/>
</dbReference>
<dbReference type="GO" id="GO:0008236">
    <property type="term" value="F:serine-type peptidase activity"/>
    <property type="evidence" value="ECO:0007669"/>
    <property type="project" value="InterPro"/>
</dbReference>
<dbReference type="AlphaFoldDB" id="A0A5B7SS79"/>
<dbReference type="InterPro" id="IPR029045">
    <property type="entry name" value="ClpP/crotonase-like_dom_sf"/>
</dbReference>
<sequence length="530" mass="60471">MLKKSVAGLVLLFVSSCASVEKYNAQLGTQYSAEALREDIDFTYKKFKKLQPNLYQYIPKERLDSKFDSLKKSISKPMDAKQFYNILTPVVSEIRQAHNSNEFPDRRFTKKERKILKKLSLDFYKLDVAYADDGLWVTRTGKYDSLLLGSQVVALGMETVPNLMKRYRRTFPDEGYNTTLKNKIIAKNFVGLYRKHEGFKDSVSVIFKKGDSLFAKHFKRYLKDSSGIKKAMIDSTKVSKVLKMTKAEKAAKKLKRKKQKKDNKKFGRVAGSDLYTRNFEFLDSTAQIGYLHIRSWNNGPFKKFYRETFAKLDSAKSKSLIIDLRNNTGGRLDEVHQLYGYLTDSEYVFVEPAKVKTRIPYVKDFYGPDSGILSVLSETIVLPFFSLHNLFKTKKKDGQLYFHYSFAKKAKPEPLNFKGKVYVLINGATFSASSILATKLHGSERATFVGEETGGAYNGTVAGQFKIISLPNSKIRYRVGLMQIETAHTQQPDGFGIRPDIEVSPTANDIRTDRDAVLEKTLELIENTPY</sequence>
<dbReference type="Proteomes" id="UP000310017">
    <property type="component" value="Chromosome"/>
</dbReference>
<dbReference type="Pfam" id="PF03572">
    <property type="entry name" value="Peptidase_S41"/>
    <property type="match status" value="1"/>
</dbReference>
<evidence type="ECO:0000313" key="2">
    <source>
        <dbReference type="EMBL" id="QCX01536.1"/>
    </source>
</evidence>
<dbReference type="RefSeq" id="WP_138853873.1">
    <property type="nucleotide sequence ID" value="NZ_CP040710.1"/>
</dbReference>
<evidence type="ECO:0000313" key="3">
    <source>
        <dbReference type="Proteomes" id="UP000310017"/>
    </source>
</evidence>
<dbReference type="PROSITE" id="PS51257">
    <property type="entry name" value="PROKAR_LIPOPROTEIN"/>
    <property type="match status" value="1"/>
</dbReference>
<dbReference type="CDD" id="cd06567">
    <property type="entry name" value="Peptidase_S41"/>
    <property type="match status" value="1"/>
</dbReference>
<proteinExistence type="predicted"/>
<reference evidence="2 3" key="1">
    <citation type="submission" date="2019-05" db="EMBL/GenBank/DDBJ databases">
        <title>Genome sequencing of F202Z8.</title>
        <authorList>
            <person name="Kwon Y.M."/>
        </authorList>
    </citation>
    <scope>NUCLEOTIDE SEQUENCE [LARGE SCALE GENOMIC DNA]</scope>
    <source>
        <strain evidence="2 3">F202Z8</strain>
    </source>
</reference>
<name>A0A5B7SS79_9FLAO</name>
<dbReference type="SMART" id="SM00245">
    <property type="entry name" value="TSPc"/>
    <property type="match status" value="1"/>
</dbReference>
<dbReference type="PANTHER" id="PTHR32060:SF30">
    <property type="entry name" value="CARBOXY-TERMINAL PROCESSING PROTEASE CTPA"/>
    <property type="match status" value="1"/>
</dbReference>
<dbReference type="Gene3D" id="3.90.226.10">
    <property type="entry name" value="2-enoyl-CoA Hydratase, Chain A, domain 1"/>
    <property type="match status" value="1"/>
</dbReference>
<dbReference type="KEGG" id="asag:FGM00_16005"/>
<dbReference type="EMBL" id="CP040710">
    <property type="protein sequence ID" value="QCX01536.1"/>
    <property type="molecule type" value="Genomic_DNA"/>
</dbReference>
<dbReference type="GO" id="GO:0030288">
    <property type="term" value="C:outer membrane-bounded periplasmic space"/>
    <property type="evidence" value="ECO:0007669"/>
    <property type="project" value="TreeGrafter"/>
</dbReference>
<feature type="domain" description="Tail specific protease" evidence="1">
    <location>
        <begin position="247"/>
        <end position="504"/>
    </location>
</feature>
<keyword evidence="3" id="KW-1185">Reference proteome</keyword>
<gene>
    <name evidence="2" type="ORF">FGM00_16005</name>
</gene>
<dbReference type="InterPro" id="IPR005151">
    <property type="entry name" value="Tail-specific_protease"/>
</dbReference>
<accession>A0A5B7SS79</accession>
<protein>
    <submittedName>
        <fullName evidence="2">Peptidase S41</fullName>
    </submittedName>
</protein>
<evidence type="ECO:0000259" key="1">
    <source>
        <dbReference type="SMART" id="SM00245"/>
    </source>
</evidence>
<dbReference type="GO" id="GO:0006508">
    <property type="term" value="P:proteolysis"/>
    <property type="evidence" value="ECO:0007669"/>
    <property type="project" value="InterPro"/>
</dbReference>
<dbReference type="GO" id="GO:0004175">
    <property type="term" value="F:endopeptidase activity"/>
    <property type="evidence" value="ECO:0007669"/>
    <property type="project" value="TreeGrafter"/>
</dbReference>
<dbReference type="SUPFAM" id="SSF52096">
    <property type="entry name" value="ClpP/crotonase"/>
    <property type="match status" value="1"/>
</dbReference>
<organism evidence="2 3">
    <name type="scientific">Aggregatimonas sangjinii</name>
    <dbReference type="NCBI Taxonomy" id="2583587"/>
    <lineage>
        <taxon>Bacteria</taxon>
        <taxon>Pseudomonadati</taxon>
        <taxon>Bacteroidota</taxon>
        <taxon>Flavobacteriia</taxon>
        <taxon>Flavobacteriales</taxon>
        <taxon>Flavobacteriaceae</taxon>
        <taxon>Aggregatimonas</taxon>
    </lineage>
</organism>